<evidence type="ECO:0000313" key="2">
    <source>
        <dbReference type="Proteomes" id="UP000649604"/>
    </source>
</evidence>
<comment type="caution">
    <text evidence="1">The sequence shown here is derived from an EMBL/GenBank/DDBJ whole genome shotgun (WGS) entry which is preliminary data.</text>
</comment>
<dbReference type="AlphaFoldDB" id="A0A9D5JW36"/>
<gene>
    <name evidence="1" type="ORF">GF339_10605</name>
</gene>
<accession>A0A9D5JW36</accession>
<sequence length="358" mass="40271">MKTKIIGVILLGVIIIVGISYQQFFSREQAVVLKGYVGGEKLNFLENPDVQEILRNTYGIALEITKAGSIEMVKEPPTSEIDFLWPSSQVALELFKMNQYPLVKSEIIFNSPIVLYSWDLVTQQLQQEGFVEQEGQTFYVKEFKRLIEEIIDGKTWAEIGLDALFGKIAITTTDPTKSNSGNMFAGLLANVLYGDVVDVDSIQPLLPTIHQIFARLGYMPPSSHDLFQQYLTKGIGDKPIIVGYENQVVEFSLQNEKLWPRVKEKIRILYPRPTVWSSHPLIILNDRANGLIQALQDEEIQAIAWEQHGFRTGLMGVQNDPEVLDIVGIPENITQVIPMPSPAVMDQIITVLLRGNTT</sequence>
<organism evidence="1 2">
    <name type="scientific">candidate division KSB3 bacterium</name>
    <dbReference type="NCBI Taxonomy" id="2044937"/>
    <lineage>
        <taxon>Bacteria</taxon>
        <taxon>candidate division KSB3</taxon>
    </lineage>
</organism>
<proteinExistence type="predicted"/>
<dbReference type="SUPFAM" id="SSF53850">
    <property type="entry name" value="Periplasmic binding protein-like II"/>
    <property type="match status" value="1"/>
</dbReference>
<evidence type="ECO:0000313" key="1">
    <source>
        <dbReference type="EMBL" id="MBD3325026.1"/>
    </source>
</evidence>
<name>A0A9D5JW36_9BACT</name>
<dbReference type="Proteomes" id="UP000649604">
    <property type="component" value="Unassembled WGS sequence"/>
</dbReference>
<dbReference type="EMBL" id="WJJP01000339">
    <property type="protein sequence ID" value="MBD3325026.1"/>
    <property type="molecule type" value="Genomic_DNA"/>
</dbReference>
<protein>
    <submittedName>
        <fullName evidence="1">Uncharacterized protein</fullName>
    </submittedName>
</protein>
<reference evidence="1" key="1">
    <citation type="submission" date="2019-11" db="EMBL/GenBank/DDBJ databases">
        <title>Microbial mats filling the niche in hypersaline microbial mats.</title>
        <authorList>
            <person name="Wong H.L."/>
            <person name="Macleod F.I."/>
            <person name="White R.A. III"/>
            <person name="Burns B.P."/>
        </authorList>
    </citation>
    <scope>NUCLEOTIDE SEQUENCE</scope>
    <source>
        <strain evidence="1">Rbin_158</strain>
    </source>
</reference>